<keyword evidence="2" id="KW-1185">Reference proteome</keyword>
<proteinExistence type="predicted"/>
<reference evidence="2" key="1">
    <citation type="journal article" date="2019" name="Int. J. Syst. Evol. Microbiol.">
        <title>The Global Catalogue of Microorganisms (GCM) 10K type strain sequencing project: providing services to taxonomists for standard genome sequencing and annotation.</title>
        <authorList>
            <consortium name="The Broad Institute Genomics Platform"/>
            <consortium name="The Broad Institute Genome Sequencing Center for Infectious Disease"/>
            <person name="Wu L."/>
            <person name="Ma J."/>
        </authorList>
    </citation>
    <scope>NUCLEOTIDE SEQUENCE [LARGE SCALE GENOMIC DNA]</scope>
    <source>
        <strain evidence="2">CGMCC 4.7682</strain>
    </source>
</reference>
<dbReference type="InterPro" id="IPR023811">
    <property type="entry name" value="CHP04076"/>
</dbReference>
<name>A0ABV7QTN8_9PSEU</name>
<dbReference type="NCBIfam" id="TIGR04076">
    <property type="entry name" value="TIGR04076 family protein"/>
    <property type="match status" value="1"/>
</dbReference>
<accession>A0ABV7QTN8</accession>
<organism evidence="1 2">
    <name type="scientific">Amycolatopsis halotolerans</name>
    <dbReference type="NCBI Taxonomy" id="330083"/>
    <lineage>
        <taxon>Bacteria</taxon>
        <taxon>Bacillati</taxon>
        <taxon>Actinomycetota</taxon>
        <taxon>Actinomycetes</taxon>
        <taxon>Pseudonocardiales</taxon>
        <taxon>Pseudonocardiaceae</taxon>
        <taxon>Amycolatopsis</taxon>
    </lineage>
</organism>
<gene>
    <name evidence="1" type="ORF">ACFORO_36545</name>
</gene>
<protein>
    <submittedName>
        <fullName evidence="1">TIGR04076 family protein</fullName>
    </submittedName>
</protein>
<comment type="caution">
    <text evidence="1">The sequence shown here is derived from an EMBL/GenBank/DDBJ whole genome shotgun (WGS) entry which is preliminary data.</text>
</comment>
<sequence>MTARLRCTVESMNYSACELAVGDSFDLGDRGVELPEGRGFCMFAISAVASALAGRAGPEPLSAWLAREPLVACPDPPENLVMRVRALPEKGP</sequence>
<evidence type="ECO:0000313" key="1">
    <source>
        <dbReference type="EMBL" id="MFC3515719.1"/>
    </source>
</evidence>
<dbReference type="Proteomes" id="UP001595764">
    <property type="component" value="Unassembled WGS sequence"/>
</dbReference>
<dbReference type="EMBL" id="JBHRWI010000053">
    <property type="protein sequence ID" value="MFC3515719.1"/>
    <property type="molecule type" value="Genomic_DNA"/>
</dbReference>
<evidence type="ECO:0000313" key="2">
    <source>
        <dbReference type="Proteomes" id="UP001595764"/>
    </source>
</evidence>
<dbReference type="RefSeq" id="WP_377896721.1">
    <property type="nucleotide sequence ID" value="NZ_JBHRWI010000053.1"/>
</dbReference>